<gene>
    <name evidence="1" type="ORF">DdX_01356</name>
</gene>
<dbReference type="EMBL" id="JAKKPZ010000001">
    <property type="protein sequence ID" value="KAI1729135.1"/>
    <property type="molecule type" value="Genomic_DNA"/>
</dbReference>
<sequence>MKYRETNPREITSDWSLFSPREIALSILFGLLPAAVVLVKIKTPIVTEEPGRSESRGRIVKRIIEDIPSTNVPYNGVMTAVLLYREFFRAVDHCQSTNTGLASGTIQRDTYAFISPPSFILTSIHLSTRRIAHWSTPAAVAAAYLCINFSFRSFIVLSCSAPG</sequence>
<proteinExistence type="predicted"/>
<reference evidence="1" key="1">
    <citation type="submission" date="2022-01" db="EMBL/GenBank/DDBJ databases">
        <title>Genome Sequence Resource for Two Populations of Ditylenchus destructor, the Migratory Endoparasitic Phytonematode.</title>
        <authorList>
            <person name="Zhang H."/>
            <person name="Lin R."/>
            <person name="Xie B."/>
        </authorList>
    </citation>
    <scope>NUCLEOTIDE SEQUENCE</scope>
    <source>
        <strain evidence="1">BazhouSP</strain>
    </source>
</reference>
<dbReference type="AlphaFoldDB" id="A0AAD4NI10"/>
<evidence type="ECO:0000313" key="2">
    <source>
        <dbReference type="Proteomes" id="UP001201812"/>
    </source>
</evidence>
<keyword evidence="2" id="KW-1185">Reference proteome</keyword>
<comment type="caution">
    <text evidence="1">The sequence shown here is derived from an EMBL/GenBank/DDBJ whole genome shotgun (WGS) entry which is preliminary data.</text>
</comment>
<name>A0AAD4NI10_9BILA</name>
<accession>A0AAD4NI10</accession>
<organism evidence="1 2">
    <name type="scientific">Ditylenchus destructor</name>
    <dbReference type="NCBI Taxonomy" id="166010"/>
    <lineage>
        <taxon>Eukaryota</taxon>
        <taxon>Metazoa</taxon>
        <taxon>Ecdysozoa</taxon>
        <taxon>Nematoda</taxon>
        <taxon>Chromadorea</taxon>
        <taxon>Rhabditida</taxon>
        <taxon>Tylenchina</taxon>
        <taxon>Tylenchomorpha</taxon>
        <taxon>Sphaerularioidea</taxon>
        <taxon>Anguinidae</taxon>
        <taxon>Anguininae</taxon>
        <taxon>Ditylenchus</taxon>
    </lineage>
</organism>
<protein>
    <submittedName>
        <fullName evidence="1">Uncharacterized protein</fullName>
    </submittedName>
</protein>
<evidence type="ECO:0000313" key="1">
    <source>
        <dbReference type="EMBL" id="KAI1729135.1"/>
    </source>
</evidence>
<dbReference type="Proteomes" id="UP001201812">
    <property type="component" value="Unassembled WGS sequence"/>
</dbReference>